<evidence type="ECO:0000313" key="5">
    <source>
        <dbReference type="EMBL" id="MET3659181.1"/>
    </source>
</evidence>
<proteinExistence type="predicted"/>
<keyword evidence="6" id="KW-1185">Reference proteome</keyword>
<dbReference type="InterPro" id="IPR051274">
    <property type="entry name" value="3-5_Exoribonuclease"/>
</dbReference>
<keyword evidence="3 5" id="KW-0269">Exonuclease</keyword>
<name>A0ABV2KDM8_SPOPS</name>
<dbReference type="InterPro" id="IPR036397">
    <property type="entry name" value="RNaseH_sf"/>
</dbReference>
<dbReference type="CDD" id="cd06133">
    <property type="entry name" value="ERI-1_3'hExo_like"/>
    <property type="match status" value="1"/>
</dbReference>
<organism evidence="5 6">
    <name type="scientific">Sporosarcina psychrophila</name>
    <name type="common">Bacillus psychrophilus</name>
    <dbReference type="NCBI Taxonomy" id="1476"/>
    <lineage>
        <taxon>Bacteria</taxon>
        <taxon>Bacillati</taxon>
        <taxon>Bacillota</taxon>
        <taxon>Bacilli</taxon>
        <taxon>Bacillales</taxon>
        <taxon>Caryophanaceae</taxon>
        <taxon>Sporosarcina</taxon>
    </lineage>
</organism>
<dbReference type="EMBL" id="JBEPME010000008">
    <property type="protein sequence ID" value="MET3659181.1"/>
    <property type="molecule type" value="Genomic_DNA"/>
</dbReference>
<evidence type="ECO:0000313" key="6">
    <source>
        <dbReference type="Proteomes" id="UP001549104"/>
    </source>
</evidence>
<keyword evidence="2" id="KW-0378">Hydrolase</keyword>
<gene>
    <name evidence="5" type="ORF">ABIC55_004301</name>
</gene>
<evidence type="ECO:0000256" key="2">
    <source>
        <dbReference type="ARBA" id="ARBA00022801"/>
    </source>
</evidence>
<feature type="domain" description="Exonuclease" evidence="4">
    <location>
        <begin position="2"/>
        <end position="180"/>
    </location>
</feature>
<evidence type="ECO:0000259" key="4">
    <source>
        <dbReference type="SMART" id="SM00479"/>
    </source>
</evidence>
<dbReference type="Pfam" id="PF00929">
    <property type="entry name" value="RNase_T"/>
    <property type="match status" value="1"/>
</dbReference>
<sequence length="247" mass="28554">MQYIVFDLEATMSHTTDMPQYIIEIGAAKVSDVEGELKIIDRFQSYVKPPQMDLLDKRTLKFVGLTTDQFIDSPNMVEVMQRFRKWIGEEDYYLCSWSNSDLRLLVNHYAKERYDLSWVKNFNDIQRPICVDVFQENRQISLKEALTMSGIEQDGELHSAGDDAVNTAKLLVKNIKNIVATTSEDPFAQIICALYKNCFICGKTTRHNDLHLNEKGKKTNRCNTCWERINEENLAKELEGKANIKVQ</sequence>
<evidence type="ECO:0000256" key="1">
    <source>
        <dbReference type="ARBA" id="ARBA00022722"/>
    </source>
</evidence>
<reference evidence="5 6" key="1">
    <citation type="submission" date="2024-06" db="EMBL/GenBank/DDBJ databases">
        <title>Sorghum-associated microbial communities from plants grown in Nebraska, USA.</title>
        <authorList>
            <person name="Schachtman D."/>
        </authorList>
    </citation>
    <scope>NUCLEOTIDE SEQUENCE [LARGE SCALE GENOMIC DNA]</scope>
    <source>
        <strain evidence="5 6">1288</strain>
    </source>
</reference>
<dbReference type="PANTHER" id="PTHR23044:SF61">
    <property type="entry name" value="3'-5' EXORIBONUCLEASE 1-RELATED"/>
    <property type="match status" value="1"/>
</dbReference>
<dbReference type="SMART" id="SM00479">
    <property type="entry name" value="EXOIII"/>
    <property type="match status" value="1"/>
</dbReference>
<dbReference type="Proteomes" id="UP001549104">
    <property type="component" value="Unassembled WGS sequence"/>
</dbReference>
<dbReference type="Gene3D" id="3.30.420.10">
    <property type="entry name" value="Ribonuclease H-like superfamily/Ribonuclease H"/>
    <property type="match status" value="1"/>
</dbReference>
<dbReference type="InterPro" id="IPR013520">
    <property type="entry name" value="Ribonucl_H"/>
</dbReference>
<dbReference type="InterPro" id="IPR047201">
    <property type="entry name" value="ERI-1_3'hExo-like"/>
</dbReference>
<protein>
    <submittedName>
        <fullName evidence="5">Inhibitor of KinA sporulation pathway (Predicted exonuclease)</fullName>
    </submittedName>
</protein>
<evidence type="ECO:0000256" key="3">
    <source>
        <dbReference type="ARBA" id="ARBA00022839"/>
    </source>
</evidence>
<dbReference type="SUPFAM" id="SSF53098">
    <property type="entry name" value="Ribonuclease H-like"/>
    <property type="match status" value="1"/>
</dbReference>
<dbReference type="GO" id="GO:0004527">
    <property type="term" value="F:exonuclease activity"/>
    <property type="evidence" value="ECO:0007669"/>
    <property type="project" value="UniProtKB-KW"/>
</dbReference>
<dbReference type="PANTHER" id="PTHR23044">
    <property type="entry name" value="3'-5' EXONUCLEASE ERI1-RELATED"/>
    <property type="match status" value="1"/>
</dbReference>
<dbReference type="RefSeq" id="WP_354314685.1">
    <property type="nucleotide sequence ID" value="NZ_JBEPME010000008.1"/>
</dbReference>
<accession>A0ABV2KDM8</accession>
<comment type="caution">
    <text evidence="5">The sequence shown here is derived from an EMBL/GenBank/DDBJ whole genome shotgun (WGS) entry which is preliminary data.</text>
</comment>
<keyword evidence="1" id="KW-0540">Nuclease</keyword>
<dbReference type="InterPro" id="IPR012337">
    <property type="entry name" value="RNaseH-like_sf"/>
</dbReference>